<name>A0A344LXI7_9FLAO</name>
<proteinExistence type="predicted"/>
<feature type="chain" id="PRO_5016955596" description="DUF4348 domain-containing protein" evidence="1">
    <location>
        <begin position="22"/>
        <end position="156"/>
    </location>
</feature>
<feature type="signal peptide" evidence="1">
    <location>
        <begin position="1"/>
        <end position="21"/>
    </location>
</feature>
<organism evidence="2 3">
    <name type="scientific">Flavobacterium fluviale</name>
    <dbReference type="NCBI Taxonomy" id="2249356"/>
    <lineage>
        <taxon>Bacteria</taxon>
        <taxon>Pseudomonadati</taxon>
        <taxon>Bacteroidota</taxon>
        <taxon>Flavobacteriia</taxon>
        <taxon>Flavobacteriales</taxon>
        <taxon>Flavobacteriaceae</taxon>
        <taxon>Flavobacterium</taxon>
    </lineage>
</organism>
<evidence type="ECO:0000256" key="1">
    <source>
        <dbReference type="SAM" id="SignalP"/>
    </source>
</evidence>
<reference evidence="2 3" key="1">
    <citation type="submission" date="2018-06" db="EMBL/GenBank/DDBJ databases">
        <title>Genome sequencing of Flavobacterium.</title>
        <authorList>
            <person name="Baek M.-G."/>
            <person name="Yi H."/>
        </authorList>
    </citation>
    <scope>NUCLEOTIDE SEQUENCE [LARGE SCALE GENOMIC DNA]</scope>
    <source>
        <strain evidence="2 3">HYN0086</strain>
    </source>
</reference>
<evidence type="ECO:0000313" key="2">
    <source>
        <dbReference type="EMBL" id="AXB58629.1"/>
    </source>
</evidence>
<dbReference type="Proteomes" id="UP000251561">
    <property type="component" value="Chromosome"/>
</dbReference>
<dbReference type="Gene3D" id="3.10.450.410">
    <property type="match status" value="1"/>
</dbReference>
<keyword evidence="3" id="KW-1185">Reference proteome</keyword>
<dbReference type="AlphaFoldDB" id="A0A344LXI7"/>
<keyword evidence="1" id="KW-0732">Signal</keyword>
<evidence type="ECO:0008006" key="4">
    <source>
        <dbReference type="Google" id="ProtNLM"/>
    </source>
</evidence>
<dbReference type="RefSeq" id="WP_113679537.1">
    <property type="nucleotide sequence ID" value="NZ_CP030261.1"/>
</dbReference>
<gene>
    <name evidence="2" type="ORF">HYN86_19370</name>
</gene>
<accession>A0A344LXI7</accession>
<dbReference type="EMBL" id="CP030261">
    <property type="protein sequence ID" value="AXB58629.1"/>
    <property type="molecule type" value="Genomic_DNA"/>
</dbReference>
<sequence length="156" mass="18410">MKSLILTICFIFLILFSSCNKNRDSANSVSEIQPKNIEHAVDTTSAKKKIVVENFEEFNKKFHSDSLFQVSRVDFPIEGKHVSGFEQYSWNRKNWQFQVIPVAEETEIGEYQHSLVKTDTLITERFWIQDSGFEVERQFKLIGNKWFLIYYNDINI</sequence>
<dbReference type="PROSITE" id="PS51257">
    <property type="entry name" value="PROKAR_LIPOPROTEIN"/>
    <property type="match status" value="1"/>
</dbReference>
<dbReference type="KEGG" id="ffl:HYN86_19370"/>
<evidence type="ECO:0000313" key="3">
    <source>
        <dbReference type="Proteomes" id="UP000251561"/>
    </source>
</evidence>
<dbReference type="OrthoDB" id="1043604at2"/>
<protein>
    <recommendedName>
        <fullName evidence="4">DUF4348 domain-containing protein</fullName>
    </recommendedName>
</protein>